<dbReference type="Pfam" id="PF00171">
    <property type="entry name" value="Aldedh"/>
    <property type="match status" value="1"/>
</dbReference>
<dbReference type="InterPro" id="IPR016163">
    <property type="entry name" value="Ald_DH_C"/>
</dbReference>
<dbReference type="InParanoid" id="A0A067M9C8"/>
<dbReference type="PANTHER" id="PTHR43353:SF6">
    <property type="entry name" value="CYTOPLASMIC ALDEHYDE DEHYDROGENASE (EUROFUNG)"/>
    <property type="match status" value="1"/>
</dbReference>
<dbReference type="GO" id="GO:0009450">
    <property type="term" value="P:gamma-aminobutyric acid catabolic process"/>
    <property type="evidence" value="ECO:0007669"/>
    <property type="project" value="TreeGrafter"/>
</dbReference>
<dbReference type="PANTHER" id="PTHR43353">
    <property type="entry name" value="SUCCINATE-SEMIALDEHYDE DEHYDROGENASE, MITOCHONDRIAL"/>
    <property type="match status" value="1"/>
</dbReference>
<dbReference type="EMBL" id="KL198094">
    <property type="protein sequence ID" value="KDQ08201.1"/>
    <property type="molecule type" value="Genomic_DNA"/>
</dbReference>
<feature type="domain" description="Aldehyde dehydrogenase" evidence="2">
    <location>
        <begin position="18"/>
        <end position="186"/>
    </location>
</feature>
<name>A0A067M9C8_BOTB1</name>
<keyword evidence="4" id="KW-1185">Reference proteome</keyword>
<evidence type="ECO:0000313" key="3">
    <source>
        <dbReference type="EMBL" id="KDQ08201.1"/>
    </source>
</evidence>
<dbReference type="Proteomes" id="UP000027195">
    <property type="component" value="Unassembled WGS sequence"/>
</dbReference>
<evidence type="ECO:0000313" key="4">
    <source>
        <dbReference type="Proteomes" id="UP000027195"/>
    </source>
</evidence>
<accession>A0A067M9C8</accession>
<protein>
    <recommendedName>
        <fullName evidence="2">Aldehyde dehydrogenase domain-containing protein</fullName>
    </recommendedName>
</protein>
<evidence type="ECO:0000256" key="1">
    <source>
        <dbReference type="ARBA" id="ARBA00023002"/>
    </source>
</evidence>
<sequence length="199" mass="21636">MLPDADLALAMRSAIFAGTIVVHEDVTEEFLALLQSEVSKLKTTNNSGSKFRGLVAPAAANRLHGLTKDALDQSARIVAGELSVDHNLMQPIVLDYLAHEMDICKQVVFGPVVLVKKFQSDQEAIEVANDTKYELAACVYGKDVAVRINGTALSPQTFTPLGGTKKSSYGVFNGEYGIREFTWPKVITIVENAQYSSWG</sequence>
<dbReference type="AlphaFoldDB" id="A0A067M9C8"/>
<gene>
    <name evidence="3" type="ORF">BOTBODRAFT_191957</name>
</gene>
<dbReference type="InterPro" id="IPR015590">
    <property type="entry name" value="Aldehyde_DH_dom"/>
</dbReference>
<proteinExistence type="predicted"/>
<keyword evidence="1" id="KW-0560">Oxidoreductase</keyword>
<dbReference type="HOGENOM" id="CLU_005391_1_4_1"/>
<dbReference type="STRING" id="930990.A0A067M9C8"/>
<dbReference type="SUPFAM" id="SSF53720">
    <property type="entry name" value="ALDH-like"/>
    <property type="match status" value="1"/>
</dbReference>
<dbReference type="GO" id="GO:0004777">
    <property type="term" value="F:succinate-semialdehyde dehydrogenase (NAD+) activity"/>
    <property type="evidence" value="ECO:0007669"/>
    <property type="project" value="TreeGrafter"/>
</dbReference>
<reference evidence="4" key="1">
    <citation type="journal article" date="2014" name="Proc. Natl. Acad. Sci. U.S.A.">
        <title>Extensive sampling of basidiomycete genomes demonstrates inadequacy of the white-rot/brown-rot paradigm for wood decay fungi.</title>
        <authorList>
            <person name="Riley R."/>
            <person name="Salamov A.A."/>
            <person name="Brown D.W."/>
            <person name="Nagy L.G."/>
            <person name="Floudas D."/>
            <person name="Held B.W."/>
            <person name="Levasseur A."/>
            <person name="Lombard V."/>
            <person name="Morin E."/>
            <person name="Otillar R."/>
            <person name="Lindquist E.A."/>
            <person name="Sun H."/>
            <person name="LaButti K.M."/>
            <person name="Schmutz J."/>
            <person name="Jabbour D."/>
            <person name="Luo H."/>
            <person name="Baker S.E."/>
            <person name="Pisabarro A.G."/>
            <person name="Walton J.D."/>
            <person name="Blanchette R.A."/>
            <person name="Henrissat B."/>
            <person name="Martin F."/>
            <person name="Cullen D."/>
            <person name="Hibbett D.S."/>
            <person name="Grigoriev I.V."/>
        </authorList>
    </citation>
    <scope>NUCLEOTIDE SEQUENCE [LARGE SCALE GENOMIC DNA]</scope>
    <source>
        <strain evidence="4">FD-172 SS1</strain>
    </source>
</reference>
<dbReference type="Gene3D" id="3.40.309.10">
    <property type="entry name" value="Aldehyde Dehydrogenase, Chain A, domain 2"/>
    <property type="match status" value="1"/>
</dbReference>
<dbReference type="OrthoDB" id="310895at2759"/>
<dbReference type="InterPro" id="IPR016161">
    <property type="entry name" value="Ald_DH/histidinol_DH"/>
</dbReference>
<evidence type="ECO:0000259" key="2">
    <source>
        <dbReference type="Pfam" id="PF00171"/>
    </source>
</evidence>
<dbReference type="InterPro" id="IPR050740">
    <property type="entry name" value="Aldehyde_DH_Superfamily"/>
</dbReference>
<organism evidence="3 4">
    <name type="scientific">Botryobasidium botryosum (strain FD-172 SS1)</name>
    <dbReference type="NCBI Taxonomy" id="930990"/>
    <lineage>
        <taxon>Eukaryota</taxon>
        <taxon>Fungi</taxon>
        <taxon>Dikarya</taxon>
        <taxon>Basidiomycota</taxon>
        <taxon>Agaricomycotina</taxon>
        <taxon>Agaricomycetes</taxon>
        <taxon>Cantharellales</taxon>
        <taxon>Botryobasidiaceae</taxon>
        <taxon>Botryobasidium</taxon>
    </lineage>
</organism>